<dbReference type="PANTHER" id="PTHR23507:SF1">
    <property type="entry name" value="FI18259P1-RELATED"/>
    <property type="match status" value="1"/>
</dbReference>
<evidence type="ECO:0000313" key="8">
    <source>
        <dbReference type="Proteomes" id="UP001206595"/>
    </source>
</evidence>
<dbReference type="EMBL" id="MU620916">
    <property type="protein sequence ID" value="KAI8579984.1"/>
    <property type="molecule type" value="Genomic_DNA"/>
</dbReference>
<comment type="subcellular location">
    <subcellularLocation>
        <location evidence="1">Membrane</location>
        <topology evidence="1">Multi-pass membrane protein</topology>
    </subcellularLocation>
</comment>
<sequence>MDETTPLVAKSTKTHWLRVKPSPWVLLPPLFVLGCSISMLQGPLVQFVIDLICSRIDSTEAIRRPREQCNADSAVQAQVSNLMMWVTVLGSVVGLLTTAIYSKMSDKKGRRPVFIINGLAFAADLGITCLLIRFQETASPRLLMVGAVLMGLGGGSSTLLMSFYAYSTDCTQPADRTVVFGRLLASFLSGSMIGQTLSGWIMELTQSLEPIALTALISMILWVLVVIFIVPESNTKALEPAIEEEEQNSRQSIWSKINFISSLSIIFTAKPELTNRASLPILALIQVLCKCVAIGLVTTIVLYVSYVFGWTPTDVGFFLSFESGASLVGLIVVLPALKKLHEVVVPEGVHSISSRHSSIVLDLWICRLGILCLGLSMAVFTLAYAGWMMYLGAFFQIGGALYNASTKSLMVQIAGEENAGLILGAGAILESITLIFSPILANLLYSHFVATAPWVVYMTFSITIGVAGLFSLLIRVRSLHSISVDL</sequence>
<dbReference type="Proteomes" id="UP001206595">
    <property type="component" value="Unassembled WGS sequence"/>
</dbReference>
<feature type="transmembrane region" description="Helical" evidence="5">
    <location>
        <begin position="422"/>
        <end position="448"/>
    </location>
</feature>
<feature type="transmembrane region" description="Helical" evidence="5">
    <location>
        <begin position="454"/>
        <end position="474"/>
    </location>
</feature>
<dbReference type="RefSeq" id="XP_051444988.1">
    <property type="nucleotide sequence ID" value="XM_051588867.1"/>
</dbReference>
<accession>A0AAD5EAN3</accession>
<dbReference type="PROSITE" id="PS50850">
    <property type="entry name" value="MFS"/>
    <property type="match status" value="1"/>
</dbReference>
<evidence type="ECO:0000256" key="2">
    <source>
        <dbReference type="ARBA" id="ARBA00022692"/>
    </source>
</evidence>
<dbReference type="GO" id="GO:0022857">
    <property type="term" value="F:transmembrane transporter activity"/>
    <property type="evidence" value="ECO:0007669"/>
    <property type="project" value="InterPro"/>
</dbReference>
<evidence type="ECO:0000256" key="1">
    <source>
        <dbReference type="ARBA" id="ARBA00004141"/>
    </source>
</evidence>
<feature type="transmembrane region" description="Helical" evidence="5">
    <location>
        <begin position="281"/>
        <end position="309"/>
    </location>
</feature>
<keyword evidence="3 5" id="KW-1133">Transmembrane helix</keyword>
<gene>
    <name evidence="7" type="ORF">K450DRAFT_240036</name>
</gene>
<name>A0AAD5EAN3_UMBRA</name>
<dbReference type="InterPro" id="IPR020846">
    <property type="entry name" value="MFS_dom"/>
</dbReference>
<dbReference type="InterPro" id="IPR011701">
    <property type="entry name" value="MFS"/>
</dbReference>
<feature type="transmembrane region" description="Helical" evidence="5">
    <location>
        <begin position="113"/>
        <end position="132"/>
    </location>
</feature>
<evidence type="ECO:0000256" key="4">
    <source>
        <dbReference type="ARBA" id="ARBA00023136"/>
    </source>
</evidence>
<dbReference type="PANTHER" id="PTHR23507">
    <property type="entry name" value="ZGC:174356"/>
    <property type="match status" value="1"/>
</dbReference>
<dbReference type="Pfam" id="PF07690">
    <property type="entry name" value="MFS_1"/>
    <property type="match status" value="1"/>
</dbReference>
<feature type="transmembrane region" description="Helical" evidence="5">
    <location>
        <begin position="315"/>
        <end position="337"/>
    </location>
</feature>
<reference evidence="7" key="2">
    <citation type="journal article" date="2022" name="Proc. Natl. Acad. Sci. U.S.A.">
        <title>Diploid-dominant life cycles characterize the early evolution of Fungi.</title>
        <authorList>
            <person name="Amses K.R."/>
            <person name="Simmons D.R."/>
            <person name="Longcore J.E."/>
            <person name="Mondo S.J."/>
            <person name="Seto K."/>
            <person name="Jeronimo G.H."/>
            <person name="Bonds A.E."/>
            <person name="Quandt C.A."/>
            <person name="Davis W.J."/>
            <person name="Chang Y."/>
            <person name="Federici B.A."/>
            <person name="Kuo A."/>
            <person name="LaButti K."/>
            <person name="Pangilinan J."/>
            <person name="Andreopoulos W."/>
            <person name="Tritt A."/>
            <person name="Riley R."/>
            <person name="Hundley H."/>
            <person name="Johnson J."/>
            <person name="Lipzen A."/>
            <person name="Barry K."/>
            <person name="Lang B.F."/>
            <person name="Cuomo C.A."/>
            <person name="Buchler N.E."/>
            <person name="Grigoriev I.V."/>
            <person name="Spatafora J.W."/>
            <person name="Stajich J.E."/>
            <person name="James T.Y."/>
        </authorList>
    </citation>
    <scope>NUCLEOTIDE SEQUENCE</scope>
    <source>
        <strain evidence="7">AG</strain>
    </source>
</reference>
<feature type="transmembrane region" description="Helical" evidence="5">
    <location>
        <begin position="384"/>
        <end position="402"/>
    </location>
</feature>
<comment type="caution">
    <text evidence="7">The sequence shown here is derived from an EMBL/GenBank/DDBJ whole genome shotgun (WGS) entry which is preliminary data.</text>
</comment>
<evidence type="ECO:0000256" key="5">
    <source>
        <dbReference type="SAM" id="Phobius"/>
    </source>
</evidence>
<dbReference type="SUPFAM" id="SSF103473">
    <property type="entry name" value="MFS general substrate transporter"/>
    <property type="match status" value="1"/>
</dbReference>
<proteinExistence type="predicted"/>
<keyword evidence="2 5" id="KW-0812">Transmembrane</keyword>
<evidence type="ECO:0000256" key="3">
    <source>
        <dbReference type="ARBA" id="ARBA00022989"/>
    </source>
</evidence>
<dbReference type="Gene3D" id="1.20.1250.20">
    <property type="entry name" value="MFS general substrate transporter like domains"/>
    <property type="match status" value="1"/>
</dbReference>
<feature type="transmembrane region" description="Helical" evidence="5">
    <location>
        <begin position="213"/>
        <end position="231"/>
    </location>
</feature>
<evidence type="ECO:0000259" key="6">
    <source>
        <dbReference type="PROSITE" id="PS50850"/>
    </source>
</evidence>
<dbReference type="GO" id="GO:0016020">
    <property type="term" value="C:membrane"/>
    <property type="evidence" value="ECO:0007669"/>
    <property type="project" value="UniProtKB-SubCell"/>
</dbReference>
<dbReference type="AlphaFoldDB" id="A0AAD5EAN3"/>
<keyword evidence="4 5" id="KW-0472">Membrane</keyword>
<feature type="domain" description="Major facilitator superfamily (MFS) profile" evidence="6">
    <location>
        <begin position="22"/>
        <end position="479"/>
    </location>
</feature>
<keyword evidence="8" id="KW-1185">Reference proteome</keyword>
<feature type="transmembrane region" description="Helical" evidence="5">
    <location>
        <begin position="358"/>
        <end position="378"/>
    </location>
</feature>
<evidence type="ECO:0000313" key="7">
    <source>
        <dbReference type="EMBL" id="KAI8579984.1"/>
    </source>
</evidence>
<dbReference type="InterPro" id="IPR036259">
    <property type="entry name" value="MFS_trans_sf"/>
</dbReference>
<reference evidence="7" key="1">
    <citation type="submission" date="2021-06" db="EMBL/GenBank/DDBJ databases">
        <authorList>
            <consortium name="DOE Joint Genome Institute"/>
            <person name="Mondo S.J."/>
            <person name="Amses K.R."/>
            <person name="Simmons D.R."/>
            <person name="Longcore J.E."/>
            <person name="Seto K."/>
            <person name="Alves G.H."/>
            <person name="Bonds A.E."/>
            <person name="Quandt C.A."/>
            <person name="Davis W.J."/>
            <person name="Chang Y."/>
            <person name="Letcher P.M."/>
            <person name="Powell M.J."/>
            <person name="Kuo A."/>
            <person name="Labutti K."/>
            <person name="Pangilinan J."/>
            <person name="Andreopoulos W."/>
            <person name="Tritt A."/>
            <person name="Riley R."/>
            <person name="Hundley H."/>
            <person name="Johnson J."/>
            <person name="Lipzen A."/>
            <person name="Barry K."/>
            <person name="Berbee M.L."/>
            <person name="Buchler N.E."/>
            <person name="Grigoriev I.V."/>
            <person name="Spatafora J.W."/>
            <person name="Stajich J.E."/>
            <person name="James T.Y."/>
        </authorList>
    </citation>
    <scope>NUCLEOTIDE SEQUENCE</scope>
    <source>
        <strain evidence="7">AG</strain>
    </source>
</reference>
<feature type="transmembrane region" description="Helical" evidence="5">
    <location>
        <begin position="179"/>
        <end position="201"/>
    </location>
</feature>
<dbReference type="GeneID" id="75914212"/>
<feature type="transmembrane region" description="Helical" evidence="5">
    <location>
        <begin position="144"/>
        <end position="167"/>
    </location>
</feature>
<organism evidence="7 8">
    <name type="scientific">Umbelopsis ramanniana AG</name>
    <dbReference type="NCBI Taxonomy" id="1314678"/>
    <lineage>
        <taxon>Eukaryota</taxon>
        <taxon>Fungi</taxon>
        <taxon>Fungi incertae sedis</taxon>
        <taxon>Mucoromycota</taxon>
        <taxon>Mucoromycotina</taxon>
        <taxon>Umbelopsidomycetes</taxon>
        <taxon>Umbelopsidales</taxon>
        <taxon>Umbelopsidaceae</taxon>
        <taxon>Umbelopsis</taxon>
    </lineage>
</organism>
<protein>
    <recommendedName>
        <fullName evidence="6">Major facilitator superfamily (MFS) profile domain-containing protein</fullName>
    </recommendedName>
</protein>
<feature type="transmembrane region" description="Helical" evidence="5">
    <location>
        <begin position="82"/>
        <end position="101"/>
    </location>
</feature>